<gene>
    <name evidence="8" type="ORF">H4683_003862</name>
</gene>
<keyword evidence="2 6" id="KW-0813">Transport</keyword>
<keyword evidence="9" id="KW-1185">Reference proteome</keyword>
<protein>
    <submittedName>
        <fullName evidence="8">ABC-type proline/glycine betaine transport system permease subunit</fullName>
    </submittedName>
</protein>
<dbReference type="SUPFAM" id="SSF161098">
    <property type="entry name" value="MetI-like"/>
    <property type="match status" value="1"/>
</dbReference>
<evidence type="ECO:0000313" key="8">
    <source>
        <dbReference type="EMBL" id="MBE1556736.1"/>
    </source>
</evidence>
<dbReference type="GO" id="GO:0005886">
    <property type="term" value="C:plasma membrane"/>
    <property type="evidence" value="ECO:0007669"/>
    <property type="project" value="UniProtKB-SubCell"/>
</dbReference>
<dbReference type="Proteomes" id="UP000658225">
    <property type="component" value="Unassembled WGS sequence"/>
</dbReference>
<organism evidence="8 9">
    <name type="scientific">Sporosarcina limicola</name>
    <dbReference type="NCBI Taxonomy" id="34101"/>
    <lineage>
        <taxon>Bacteria</taxon>
        <taxon>Bacillati</taxon>
        <taxon>Bacillota</taxon>
        <taxon>Bacilli</taxon>
        <taxon>Bacillales</taxon>
        <taxon>Caryophanaceae</taxon>
        <taxon>Sporosarcina</taxon>
    </lineage>
</organism>
<name>A0A927MSV4_9BACL</name>
<evidence type="ECO:0000256" key="1">
    <source>
        <dbReference type="ARBA" id="ARBA00004141"/>
    </source>
</evidence>
<proteinExistence type="inferred from homology"/>
<keyword evidence="4 6" id="KW-1133">Transmembrane helix</keyword>
<dbReference type="InterPro" id="IPR051204">
    <property type="entry name" value="ABC_transp_perm/SBD"/>
</dbReference>
<dbReference type="CDD" id="cd06261">
    <property type="entry name" value="TM_PBP2"/>
    <property type="match status" value="1"/>
</dbReference>
<comment type="caution">
    <text evidence="8">The sequence shown here is derived from an EMBL/GenBank/DDBJ whole genome shotgun (WGS) entry which is preliminary data.</text>
</comment>
<keyword evidence="5 6" id="KW-0472">Membrane</keyword>
<comment type="subcellular location">
    <subcellularLocation>
        <location evidence="6">Cell membrane</location>
        <topology evidence="6">Multi-pass membrane protein</topology>
    </subcellularLocation>
    <subcellularLocation>
        <location evidence="1">Membrane</location>
        <topology evidence="1">Multi-pass membrane protein</topology>
    </subcellularLocation>
</comment>
<feature type="transmembrane region" description="Helical" evidence="6">
    <location>
        <begin position="23"/>
        <end position="44"/>
    </location>
</feature>
<dbReference type="PROSITE" id="PS50928">
    <property type="entry name" value="ABC_TM1"/>
    <property type="match status" value="1"/>
</dbReference>
<evidence type="ECO:0000259" key="7">
    <source>
        <dbReference type="PROSITE" id="PS50928"/>
    </source>
</evidence>
<evidence type="ECO:0000256" key="3">
    <source>
        <dbReference type="ARBA" id="ARBA00022692"/>
    </source>
</evidence>
<sequence>MNTFIQFLSENGTELLFRTWEHLYISLVAVLLGILVAVPLGIVLTRVPKIAGFVMGFVGVLQTIPSLAILAFFIPLVGVGKVPAIIALFFYSVLPILRNTFTGVRGVNKNLLEAGRGVGMTSWESIRYVELPLAISIIMAGVRVSTVYLISKSVV</sequence>
<dbReference type="Gene3D" id="1.10.3720.10">
    <property type="entry name" value="MetI-like"/>
    <property type="match status" value="1"/>
</dbReference>
<feature type="transmembrane region" description="Helical" evidence="6">
    <location>
        <begin position="84"/>
        <end position="107"/>
    </location>
</feature>
<feature type="domain" description="ABC transmembrane type-1" evidence="7">
    <location>
        <begin position="19"/>
        <end position="155"/>
    </location>
</feature>
<evidence type="ECO:0000313" key="9">
    <source>
        <dbReference type="Proteomes" id="UP000658225"/>
    </source>
</evidence>
<dbReference type="GO" id="GO:0031460">
    <property type="term" value="P:glycine betaine transport"/>
    <property type="evidence" value="ECO:0007669"/>
    <property type="project" value="TreeGrafter"/>
</dbReference>
<dbReference type="GO" id="GO:0055085">
    <property type="term" value="P:transmembrane transport"/>
    <property type="evidence" value="ECO:0007669"/>
    <property type="project" value="InterPro"/>
</dbReference>
<accession>A0A927MSV4</accession>
<dbReference type="PANTHER" id="PTHR30177">
    <property type="entry name" value="GLYCINE BETAINE/L-PROLINE TRANSPORT SYSTEM PERMEASE PROTEIN PROW"/>
    <property type="match status" value="1"/>
</dbReference>
<evidence type="ECO:0000256" key="4">
    <source>
        <dbReference type="ARBA" id="ARBA00022989"/>
    </source>
</evidence>
<reference evidence="8" key="1">
    <citation type="submission" date="2020-10" db="EMBL/GenBank/DDBJ databases">
        <title>Genomic Encyclopedia of Type Strains, Phase IV (KMG-IV): sequencing the most valuable type-strain genomes for metagenomic binning, comparative biology and taxonomic classification.</title>
        <authorList>
            <person name="Goeker M."/>
        </authorList>
    </citation>
    <scope>NUCLEOTIDE SEQUENCE</scope>
    <source>
        <strain evidence="8">DSM 13886</strain>
    </source>
</reference>
<keyword evidence="3 6" id="KW-0812">Transmembrane</keyword>
<dbReference type="InterPro" id="IPR000515">
    <property type="entry name" value="MetI-like"/>
</dbReference>
<feature type="transmembrane region" description="Helical" evidence="6">
    <location>
        <begin position="51"/>
        <end position="78"/>
    </location>
</feature>
<dbReference type="EMBL" id="JADBEL010000035">
    <property type="protein sequence ID" value="MBE1556736.1"/>
    <property type="molecule type" value="Genomic_DNA"/>
</dbReference>
<dbReference type="PANTHER" id="PTHR30177:SF28">
    <property type="entry name" value="CHOLINE TRANSPORT SYSTEM PERMEASE PROTEIN OPUBB"/>
    <property type="match status" value="1"/>
</dbReference>
<comment type="similarity">
    <text evidence="6">Belongs to the binding-protein-dependent transport system permease family.</text>
</comment>
<evidence type="ECO:0000256" key="6">
    <source>
        <dbReference type="RuleBase" id="RU363032"/>
    </source>
</evidence>
<dbReference type="AlphaFoldDB" id="A0A927MSV4"/>
<evidence type="ECO:0000256" key="2">
    <source>
        <dbReference type="ARBA" id="ARBA00022448"/>
    </source>
</evidence>
<feature type="transmembrane region" description="Helical" evidence="6">
    <location>
        <begin position="128"/>
        <end position="150"/>
    </location>
</feature>
<dbReference type="InterPro" id="IPR035906">
    <property type="entry name" value="MetI-like_sf"/>
</dbReference>
<evidence type="ECO:0000256" key="5">
    <source>
        <dbReference type="ARBA" id="ARBA00023136"/>
    </source>
</evidence>
<dbReference type="Pfam" id="PF00528">
    <property type="entry name" value="BPD_transp_1"/>
    <property type="match status" value="1"/>
</dbReference>